<name>A0ABR7E9V2_9BACT</name>
<evidence type="ECO:0000313" key="2">
    <source>
        <dbReference type="EMBL" id="MBC5646552.1"/>
    </source>
</evidence>
<organism evidence="2 3">
    <name type="scientific">Parabacteroides segnis</name>
    <dbReference type="NCBI Taxonomy" id="2763058"/>
    <lineage>
        <taxon>Bacteria</taxon>
        <taxon>Pseudomonadati</taxon>
        <taxon>Bacteroidota</taxon>
        <taxon>Bacteroidia</taxon>
        <taxon>Bacteroidales</taxon>
        <taxon>Tannerellaceae</taxon>
        <taxon>Parabacteroides</taxon>
    </lineage>
</organism>
<reference evidence="2 3" key="1">
    <citation type="submission" date="2020-08" db="EMBL/GenBank/DDBJ databases">
        <title>Genome public.</title>
        <authorList>
            <person name="Liu C."/>
            <person name="Sun Q."/>
        </authorList>
    </citation>
    <scope>NUCLEOTIDE SEQUENCE [LARGE SCALE GENOMIC DNA]</scope>
    <source>
        <strain evidence="2 3">BX2</strain>
    </source>
</reference>
<gene>
    <name evidence="2" type="ORF">H8S77_27200</name>
</gene>
<protein>
    <submittedName>
        <fullName evidence="2">Methyltransferase domain-containing protein</fullName>
    </submittedName>
</protein>
<evidence type="ECO:0000313" key="3">
    <source>
        <dbReference type="Proteomes" id="UP000644010"/>
    </source>
</evidence>
<dbReference type="EMBL" id="JACOOI010000064">
    <property type="protein sequence ID" value="MBC5646552.1"/>
    <property type="molecule type" value="Genomic_DNA"/>
</dbReference>
<sequence length="261" mass="30453">MNVILKEKIRPFYNFFLKVSGQLFHRGKKYICPFCGFLSNDLILIGGKADVLKKYEAIGAGRRRGSCWNCQASDKEKLLYIYLRDYAKIFDGSQKSILHIAPEFHLSNQILRCKNITYTCGDLFAEGYTYPNYVQYMDLLDLQLTDNIYDIVICAHVLEHIPDDKKAMSEIFRVLKPNGFAIIQVPLSKLLNKTLEDITIQDPKIRYKLFGQKDHYRLYAQCDYIKNLKDIGFEVEVRNISVENMKYGLNPMEDLYICHKK</sequence>
<feature type="domain" description="Methyltransferase type 11" evidence="1">
    <location>
        <begin position="135"/>
        <end position="183"/>
    </location>
</feature>
<dbReference type="InterPro" id="IPR013216">
    <property type="entry name" value="Methyltransf_11"/>
</dbReference>
<dbReference type="SUPFAM" id="SSF53335">
    <property type="entry name" value="S-adenosyl-L-methionine-dependent methyltransferases"/>
    <property type="match status" value="1"/>
</dbReference>
<proteinExistence type="predicted"/>
<keyword evidence="2" id="KW-0489">Methyltransferase</keyword>
<evidence type="ECO:0000259" key="1">
    <source>
        <dbReference type="Pfam" id="PF08241"/>
    </source>
</evidence>
<dbReference type="Proteomes" id="UP000644010">
    <property type="component" value="Unassembled WGS sequence"/>
</dbReference>
<dbReference type="GO" id="GO:0032259">
    <property type="term" value="P:methylation"/>
    <property type="evidence" value="ECO:0007669"/>
    <property type="project" value="UniProtKB-KW"/>
</dbReference>
<comment type="caution">
    <text evidence="2">The sequence shown here is derived from an EMBL/GenBank/DDBJ whole genome shotgun (WGS) entry which is preliminary data.</text>
</comment>
<dbReference type="GO" id="GO:0008168">
    <property type="term" value="F:methyltransferase activity"/>
    <property type="evidence" value="ECO:0007669"/>
    <property type="project" value="UniProtKB-KW"/>
</dbReference>
<dbReference type="Gene3D" id="3.40.50.150">
    <property type="entry name" value="Vaccinia Virus protein VP39"/>
    <property type="match status" value="1"/>
</dbReference>
<keyword evidence="3" id="KW-1185">Reference proteome</keyword>
<dbReference type="CDD" id="cd02440">
    <property type="entry name" value="AdoMet_MTases"/>
    <property type="match status" value="1"/>
</dbReference>
<dbReference type="InterPro" id="IPR029063">
    <property type="entry name" value="SAM-dependent_MTases_sf"/>
</dbReference>
<dbReference type="Pfam" id="PF08241">
    <property type="entry name" value="Methyltransf_11"/>
    <property type="match status" value="1"/>
</dbReference>
<keyword evidence="2" id="KW-0808">Transferase</keyword>
<dbReference type="RefSeq" id="WP_186961989.1">
    <property type="nucleotide sequence ID" value="NZ_JACOOI010000064.1"/>
</dbReference>
<accession>A0ABR7E9V2</accession>